<sequence length="175" mass="20094">MNVSYKNSTEGDPHLLTLPDCEEGCPLERFIEMTRSIIPEDHDSECKKDPTKDQPDLHIPSNNSLIGMVSLKAWRPGQLPHFTRLLRRPCMGSRFKKKEITLQSLRCNSGDSRAYLSSLRDETRSRGVTWNEMYHSPLIGNRKTYLEDTGRKPHCPTTSRQCNARQPTRALLQNL</sequence>
<dbReference type="AlphaFoldDB" id="A0A7R9J808"/>
<dbReference type="Gene3D" id="3.40.50.1240">
    <property type="entry name" value="Phosphoglycerate mutase-like"/>
    <property type="match status" value="1"/>
</dbReference>
<protein>
    <submittedName>
        <fullName evidence="1">(California timema) hypothetical protein</fullName>
    </submittedName>
</protein>
<organism evidence="1">
    <name type="scientific">Timema californicum</name>
    <name type="common">California timema</name>
    <name type="synonym">Walking stick</name>
    <dbReference type="NCBI Taxonomy" id="61474"/>
    <lineage>
        <taxon>Eukaryota</taxon>
        <taxon>Metazoa</taxon>
        <taxon>Ecdysozoa</taxon>
        <taxon>Arthropoda</taxon>
        <taxon>Hexapoda</taxon>
        <taxon>Insecta</taxon>
        <taxon>Pterygota</taxon>
        <taxon>Neoptera</taxon>
        <taxon>Polyneoptera</taxon>
        <taxon>Phasmatodea</taxon>
        <taxon>Timematodea</taxon>
        <taxon>Timematoidea</taxon>
        <taxon>Timematidae</taxon>
        <taxon>Timema</taxon>
    </lineage>
</organism>
<dbReference type="SUPFAM" id="SSF53254">
    <property type="entry name" value="Phosphoglycerate mutase-like"/>
    <property type="match status" value="1"/>
</dbReference>
<evidence type="ECO:0000313" key="1">
    <source>
        <dbReference type="EMBL" id="CAD7574172.1"/>
    </source>
</evidence>
<proteinExistence type="predicted"/>
<name>A0A7R9J808_TIMCA</name>
<reference evidence="1" key="1">
    <citation type="submission" date="2020-11" db="EMBL/GenBank/DDBJ databases">
        <authorList>
            <person name="Tran Van P."/>
        </authorList>
    </citation>
    <scope>NUCLEOTIDE SEQUENCE</scope>
</reference>
<dbReference type="InterPro" id="IPR029033">
    <property type="entry name" value="His_PPase_superfam"/>
</dbReference>
<accession>A0A7R9J808</accession>
<dbReference type="EMBL" id="OE182141">
    <property type="protein sequence ID" value="CAD7574172.1"/>
    <property type="molecule type" value="Genomic_DNA"/>
</dbReference>
<gene>
    <name evidence="1" type="ORF">TCMB3V08_LOCUS6792</name>
</gene>
<dbReference type="GO" id="GO:0016791">
    <property type="term" value="F:phosphatase activity"/>
    <property type="evidence" value="ECO:0007669"/>
    <property type="project" value="UniProtKB-ARBA"/>
</dbReference>